<keyword evidence="5 9" id="KW-0812">Transmembrane</keyword>
<dbReference type="HOGENOM" id="CLU_010118_5_0_11"/>
<feature type="transmembrane region" description="Helical" evidence="9">
    <location>
        <begin position="225"/>
        <end position="244"/>
    </location>
</feature>
<feature type="transmembrane region" description="Helical" evidence="9">
    <location>
        <begin position="85"/>
        <end position="105"/>
    </location>
</feature>
<dbReference type="KEGG" id="bsd:BLASA_4034"/>
<feature type="transmembrane region" description="Helical" evidence="9">
    <location>
        <begin position="462"/>
        <end position="482"/>
    </location>
</feature>
<feature type="transmembrane region" description="Helical" evidence="9">
    <location>
        <begin position="138"/>
        <end position="156"/>
    </location>
</feature>
<organism evidence="10 11">
    <name type="scientific">Blastococcus saxobsidens (strain DD2)</name>
    <dbReference type="NCBI Taxonomy" id="1146883"/>
    <lineage>
        <taxon>Bacteria</taxon>
        <taxon>Bacillati</taxon>
        <taxon>Actinomycetota</taxon>
        <taxon>Actinomycetes</taxon>
        <taxon>Geodermatophilales</taxon>
        <taxon>Geodermatophilaceae</taxon>
        <taxon>Blastococcus</taxon>
    </lineage>
</organism>
<feature type="transmembrane region" description="Helical" evidence="9">
    <location>
        <begin position="395"/>
        <end position="423"/>
    </location>
</feature>
<feature type="transmembrane region" description="Helical" evidence="9">
    <location>
        <begin position="435"/>
        <end position="456"/>
    </location>
</feature>
<evidence type="ECO:0000256" key="6">
    <source>
        <dbReference type="ARBA" id="ARBA00022989"/>
    </source>
</evidence>
<feature type="transmembrane region" description="Helical" evidence="9">
    <location>
        <begin position="308"/>
        <end position="330"/>
    </location>
</feature>
<protein>
    <submittedName>
        <fullName evidence="10">Glycine betaine transporter opuD</fullName>
    </submittedName>
</protein>
<evidence type="ECO:0000256" key="4">
    <source>
        <dbReference type="ARBA" id="ARBA00022475"/>
    </source>
</evidence>
<feature type="transmembrane region" description="Helical" evidence="9">
    <location>
        <begin position="177"/>
        <end position="205"/>
    </location>
</feature>
<feature type="transmembrane region" description="Helical" evidence="9">
    <location>
        <begin position="46"/>
        <end position="64"/>
    </location>
</feature>
<dbReference type="InterPro" id="IPR000060">
    <property type="entry name" value="BCCT_transptr"/>
</dbReference>
<dbReference type="AlphaFoldDB" id="H6RK06"/>
<evidence type="ECO:0000256" key="7">
    <source>
        <dbReference type="ARBA" id="ARBA00023136"/>
    </source>
</evidence>
<name>H6RK06_BLASD</name>
<feature type="region of interest" description="Disordered" evidence="8">
    <location>
        <begin position="506"/>
        <end position="526"/>
    </location>
</feature>
<evidence type="ECO:0000313" key="11">
    <source>
        <dbReference type="Proteomes" id="UP000007517"/>
    </source>
</evidence>
<sequence>MRRTSAVFWASLAVVLPFVVWGAIAPASLDSAAGATRAFVVDRFGWFYLLTATIVLIAVIVVAASRWGKVRLGRDGDEPEYSTTAWFAMLFSAGMGIGLVFWGVAEPVAHFMTPATADPETTAAARDALRYSFFHWGLHPWGIYAVLALALAYARFRRGWKATISGALRPILGDRVDGPLGTVVDTIAVVATVFGVATSLGLGAAQVNGGLASLDDGFTIGSGTQLLIIAVVTVLFLVSALSGLNRGIKWLSTANMVLAVGLFAFVLFTASTGRLVGAFTTTLGSYLAELPAMSLQTGPFDAERSDWINGWTIFYWAWWISWSPFVATFIARISRGRTIREFVIGVLGVPTLVSGLWFSVFGGAGILAQQDGADLASQPTESQLFALLDTLPGGLIAGIGAMILIVTFFVTSADSATFVLGSLSTRGGADPARSVTVIWGLVISASAAVLLVSGGLGGVQTASIVAAFPFAVVLLLVLASLIKGLRDEPRLPRTEAAAPPVAAGMPGVPVASGNGATTAGAVPERT</sequence>
<keyword evidence="4" id="KW-1003">Cell membrane</keyword>
<feature type="transmembrane region" description="Helical" evidence="9">
    <location>
        <begin position="342"/>
        <end position="368"/>
    </location>
</feature>
<keyword evidence="7 9" id="KW-0472">Membrane</keyword>
<feature type="transmembrane region" description="Helical" evidence="9">
    <location>
        <begin position="256"/>
        <end position="288"/>
    </location>
</feature>
<dbReference type="GO" id="GO:0022857">
    <property type="term" value="F:transmembrane transporter activity"/>
    <property type="evidence" value="ECO:0007669"/>
    <property type="project" value="InterPro"/>
</dbReference>
<comment type="subcellular location">
    <subcellularLocation>
        <location evidence="1">Cell membrane</location>
        <topology evidence="1">Multi-pass membrane protein</topology>
    </subcellularLocation>
</comment>
<evidence type="ECO:0000256" key="8">
    <source>
        <dbReference type="SAM" id="MobiDB-lite"/>
    </source>
</evidence>
<proteinExistence type="inferred from homology"/>
<dbReference type="Pfam" id="PF02028">
    <property type="entry name" value="BCCT"/>
    <property type="match status" value="1"/>
</dbReference>
<dbReference type="STRING" id="1146883.BLASA_4034"/>
<dbReference type="OrthoDB" id="9775735at2"/>
<dbReference type="PANTHER" id="PTHR30047:SF7">
    <property type="entry name" value="HIGH-AFFINITY CHOLINE TRANSPORT PROTEIN"/>
    <property type="match status" value="1"/>
</dbReference>
<evidence type="ECO:0000313" key="10">
    <source>
        <dbReference type="EMBL" id="CCG04862.1"/>
    </source>
</evidence>
<keyword evidence="6 9" id="KW-1133">Transmembrane helix</keyword>
<dbReference type="InterPro" id="IPR018093">
    <property type="entry name" value="BCCT_CS"/>
</dbReference>
<keyword evidence="11" id="KW-1185">Reference proteome</keyword>
<dbReference type="RefSeq" id="WP_014377735.1">
    <property type="nucleotide sequence ID" value="NC_016943.1"/>
</dbReference>
<dbReference type="PROSITE" id="PS01303">
    <property type="entry name" value="BCCT"/>
    <property type="match status" value="1"/>
</dbReference>
<dbReference type="Proteomes" id="UP000007517">
    <property type="component" value="Chromosome"/>
</dbReference>
<dbReference type="eggNOG" id="COG1292">
    <property type="taxonomic scope" value="Bacteria"/>
</dbReference>
<evidence type="ECO:0000256" key="2">
    <source>
        <dbReference type="ARBA" id="ARBA00005658"/>
    </source>
</evidence>
<evidence type="ECO:0000256" key="3">
    <source>
        <dbReference type="ARBA" id="ARBA00022448"/>
    </source>
</evidence>
<evidence type="ECO:0000256" key="1">
    <source>
        <dbReference type="ARBA" id="ARBA00004651"/>
    </source>
</evidence>
<reference evidence="11" key="2">
    <citation type="submission" date="2012-02" db="EMBL/GenBank/DDBJ databases">
        <title>Complete genome sequence of Blastococcus saxobsidens strain DD2.</title>
        <authorList>
            <person name="Genoscope."/>
        </authorList>
    </citation>
    <scope>NUCLEOTIDE SEQUENCE [LARGE SCALE GENOMIC DNA]</scope>
    <source>
        <strain evidence="11">DD2</strain>
    </source>
</reference>
<accession>H6RK06</accession>
<evidence type="ECO:0000256" key="9">
    <source>
        <dbReference type="SAM" id="Phobius"/>
    </source>
</evidence>
<dbReference type="GO" id="GO:0005886">
    <property type="term" value="C:plasma membrane"/>
    <property type="evidence" value="ECO:0007669"/>
    <property type="project" value="UniProtKB-SubCell"/>
</dbReference>
<reference evidence="10 11" key="1">
    <citation type="journal article" date="2012" name="J. Bacteriol.">
        <title>Genome Sequence of Blastococcus saxobsidens DD2, a Stone-Inhabiting Bacterium.</title>
        <authorList>
            <person name="Chouaia B."/>
            <person name="Crotti E."/>
            <person name="Brusetti L."/>
            <person name="Daffonchio D."/>
            <person name="Essoussi I."/>
            <person name="Nouioui I."/>
            <person name="Sbissi I."/>
            <person name="Ghodhbane-Gtari F."/>
            <person name="Gtari M."/>
            <person name="Vacherie B."/>
            <person name="Barbe V."/>
            <person name="Medigue C."/>
            <person name="Gury J."/>
            <person name="Pujic P."/>
            <person name="Normand P."/>
        </authorList>
    </citation>
    <scope>NUCLEOTIDE SEQUENCE [LARGE SCALE GENOMIC DNA]</scope>
    <source>
        <strain evidence="10 11">DD2</strain>
    </source>
</reference>
<dbReference type="PANTHER" id="PTHR30047">
    <property type="entry name" value="HIGH-AFFINITY CHOLINE TRANSPORT PROTEIN-RELATED"/>
    <property type="match status" value="1"/>
</dbReference>
<dbReference type="NCBIfam" id="TIGR00842">
    <property type="entry name" value="bcct"/>
    <property type="match status" value="1"/>
</dbReference>
<comment type="similarity">
    <text evidence="2">Belongs to the BCCT transporter (TC 2.A.15) family.</text>
</comment>
<evidence type="ECO:0000256" key="5">
    <source>
        <dbReference type="ARBA" id="ARBA00022692"/>
    </source>
</evidence>
<gene>
    <name evidence="10" type="primary">opuD2</name>
    <name evidence="10" type="ordered locus">BLASA_4034</name>
</gene>
<keyword evidence="3" id="KW-0813">Transport</keyword>
<dbReference type="EMBL" id="FO117623">
    <property type="protein sequence ID" value="CCG04862.1"/>
    <property type="molecule type" value="Genomic_DNA"/>
</dbReference>